<sequence>MESNPFHGEKAFKYDLFFKTPYGKEVKRLEGKLLREALEEFKQGELLEVGCGTGIWIEYLREFGFKEPVGLDISKDMLKVAKVKGLKKLVIGSATFLPFKDNSFDAVYFMTSLEFIVDRKRALLEAARVSKKAVVVGFLNSYSLLNLSRKVKSLFRESVYSGISFLTREELERLARWVGGKSNCALKLESFKTTLNFSVDGFVNPKLEEILGENLPFGGFGLTKFRVIKRDGAGKGD</sequence>
<gene>
    <name evidence="2" type="ORF">C7457_0807</name>
</gene>
<keyword evidence="2" id="KW-0830">Ubiquinone</keyword>
<dbReference type="EMBL" id="RBIE01000001">
    <property type="protein sequence ID" value="RKQ63919.1"/>
    <property type="molecule type" value="Genomic_DNA"/>
</dbReference>
<organism evidence="2 3">
    <name type="scientific">Thermovibrio guaymasensis</name>
    <dbReference type="NCBI Taxonomy" id="240167"/>
    <lineage>
        <taxon>Bacteria</taxon>
        <taxon>Pseudomonadati</taxon>
        <taxon>Aquificota</taxon>
        <taxon>Aquificia</taxon>
        <taxon>Desulfurobacteriales</taxon>
        <taxon>Desulfurobacteriaceae</taxon>
        <taxon>Thermovibrio</taxon>
    </lineage>
</organism>
<keyword evidence="2" id="KW-0489">Methyltransferase</keyword>
<feature type="domain" description="Methyltransferase type 11" evidence="1">
    <location>
        <begin position="47"/>
        <end position="132"/>
    </location>
</feature>
<dbReference type="RefSeq" id="WP_170137346.1">
    <property type="nucleotide sequence ID" value="NZ_RBIE01000001.1"/>
</dbReference>
<dbReference type="Pfam" id="PF08241">
    <property type="entry name" value="Methyltransf_11"/>
    <property type="match status" value="1"/>
</dbReference>
<dbReference type="InterPro" id="IPR013216">
    <property type="entry name" value="Methyltransf_11"/>
</dbReference>
<dbReference type="SUPFAM" id="SSF53335">
    <property type="entry name" value="S-adenosyl-L-methionine-dependent methyltransferases"/>
    <property type="match status" value="1"/>
</dbReference>
<reference evidence="2 3" key="1">
    <citation type="submission" date="2018-10" db="EMBL/GenBank/DDBJ databases">
        <title>Genomic Encyclopedia of Type Strains, Phase IV (KMG-IV): sequencing the most valuable type-strain genomes for metagenomic binning, comparative biology and taxonomic classification.</title>
        <authorList>
            <person name="Goeker M."/>
        </authorList>
    </citation>
    <scope>NUCLEOTIDE SEQUENCE [LARGE SCALE GENOMIC DNA]</scope>
    <source>
        <strain evidence="2 3">DSM 15521</strain>
    </source>
</reference>
<dbReference type="PANTHER" id="PTHR43591">
    <property type="entry name" value="METHYLTRANSFERASE"/>
    <property type="match status" value="1"/>
</dbReference>
<dbReference type="GO" id="GO:0008757">
    <property type="term" value="F:S-adenosylmethionine-dependent methyltransferase activity"/>
    <property type="evidence" value="ECO:0007669"/>
    <property type="project" value="InterPro"/>
</dbReference>
<dbReference type="Proteomes" id="UP000280881">
    <property type="component" value="Unassembled WGS sequence"/>
</dbReference>
<dbReference type="CDD" id="cd02440">
    <property type="entry name" value="AdoMet_MTases"/>
    <property type="match status" value="1"/>
</dbReference>
<keyword evidence="2" id="KW-0808">Transferase</keyword>
<dbReference type="Gene3D" id="3.40.50.150">
    <property type="entry name" value="Vaccinia Virus protein VP39"/>
    <property type="match status" value="1"/>
</dbReference>
<keyword evidence="3" id="KW-1185">Reference proteome</keyword>
<dbReference type="InterPro" id="IPR029063">
    <property type="entry name" value="SAM-dependent_MTases_sf"/>
</dbReference>
<dbReference type="AlphaFoldDB" id="A0A420W9C4"/>
<protein>
    <submittedName>
        <fullName evidence="2">Ubiquinone/menaquinone biosynthesis C-methylase UbiE</fullName>
    </submittedName>
</protein>
<proteinExistence type="predicted"/>
<evidence type="ECO:0000313" key="2">
    <source>
        <dbReference type="EMBL" id="RKQ63919.1"/>
    </source>
</evidence>
<dbReference type="GO" id="GO:0032259">
    <property type="term" value="P:methylation"/>
    <property type="evidence" value="ECO:0007669"/>
    <property type="project" value="UniProtKB-KW"/>
</dbReference>
<accession>A0A420W9C4</accession>
<name>A0A420W9C4_9BACT</name>
<dbReference type="PANTHER" id="PTHR43591:SF110">
    <property type="entry name" value="RHODANESE DOMAIN-CONTAINING PROTEIN"/>
    <property type="match status" value="1"/>
</dbReference>
<evidence type="ECO:0000259" key="1">
    <source>
        <dbReference type="Pfam" id="PF08241"/>
    </source>
</evidence>
<comment type="caution">
    <text evidence="2">The sequence shown here is derived from an EMBL/GenBank/DDBJ whole genome shotgun (WGS) entry which is preliminary data.</text>
</comment>
<evidence type="ECO:0000313" key="3">
    <source>
        <dbReference type="Proteomes" id="UP000280881"/>
    </source>
</evidence>